<accession>A0A6J4RXJ3</accession>
<protein>
    <submittedName>
        <fullName evidence="2">Seryl-tRNA synthetase</fullName>
        <ecNumber evidence="2">6.1.1.11</ecNumber>
    </submittedName>
</protein>
<reference evidence="2" key="1">
    <citation type="submission" date="2020-02" db="EMBL/GenBank/DDBJ databases">
        <authorList>
            <person name="Meier V. D."/>
        </authorList>
    </citation>
    <scope>NUCLEOTIDE SEQUENCE</scope>
    <source>
        <strain evidence="2">AVDCRST_MAG12</strain>
    </source>
</reference>
<gene>
    <name evidence="2" type="ORF">AVDCRST_MAG12-1341</name>
</gene>
<dbReference type="Pfam" id="PF02403">
    <property type="entry name" value="Seryl_tRNA_N"/>
    <property type="match status" value="1"/>
</dbReference>
<evidence type="ECO:0000313" key="2">
    <source>
        <dbReference type="EMBL" id="CAA9478274.1"/>
    </source>
</evidence>
<name>A0A6J4RXJ3_9ACTN</name>
<dbReference type="AlphaFoldDB" id="A0A6J4RXJ3"/>
<keyword evidence="2" id="KW-0436">Ligase</keyword>
<dbReference type="GO" id="GO:0000166">
    <property type="term" value="F:nucleotide binding"/>
    <property type="evidence" value="ECO:0007669"/>
    <property type="project" value="InterPro"/>
</dbReference>
<evidence type="ECO:0000259" key="1">
    <source>
        <dbReference type="Pfam" id="PF02403"/>
    </source>
</evidence>
<dbReference type="EC" id="6.1.1.11" evidence="2"/>
<organism evidence="2">
    <name type="scientific">uncultured Rubrobacteraceae bacterium</name>
    <dbReference type="NCBI Taxonomy" id="349277"/>
    <lineage>
        <taxon>Bacteria</taxon>
        <taxon>Bacillati</taxon>
        <taxon>Actinomycetota</taxon>
        <taxon>Rubrobacteria</taxon>
        <taxon>Rubrobacterales</taxon>
        <taxon>Rubrobacteraceae</taxon>
        <taxon>environmental samples</taxon>
    </lineage>
</organism>
<dbReference type="Gene3D" id="1.10.287.40">
    <property type="entry name" value="Serine-tRNA synthetase, tRNA binding domain"/>
    <property type="match status" value="1"/>
</dbReference>
<dbReference type="InterPro" id="IPR015866">
    <property type="entry name" value="Ser-tRNA-synth_1_N"/>
</dbReference>
<proteinExistence type="predicted"/>
<sequence length="54" mass="6227">MLDLKFIRENSKAVQENCRNRGVEADVGLVVELADRRSALIQELNDLKQEQNRT</sequence>
<dbReference type="InterPro" id="IPR010978">
    <property type="entry name" value="tRNA-bd_arm"/>
</dbReference>
<dbReference type="GO" id="GO:0004828">
    <property type="term" value="F:serine-tRNA ligase activity"/>
    <property type="evidence" value="ECO:0007669"/>
    <property type="project" value="UniProtKB-EC"/>
</dbReference>
<dbReference type="EMBL" id="CADCVK010000208">
    <property type="protein sequence ID" value="CAA9478274.1"/>
    <property type="molecule type" value="Genomic_DNA"/>
</dbReference>
<keyword evidence="2" id="KW-0030">Aminoacyl-tRNA synthetase</keyword>
<dbReference type="SUPFAM" id="SSF46589">
    <property type="entry name" value="tRNA-binding arm"/>
    <property type="match status" value="1"/>
</dbReference>
<feature type="non-terminal residue" evidence="2">
    <location>
        <position position="54"/>
    </location>
</feature>
<feature type="domain" description="Serine-tRNA synthetase type1 N-terminal" evidence="1">
    <location>
        <begin position="1"/>
        <end position="53"/>
    </location>
</feature>
<dbReference type="InterPro" id="IPR042103">
    <property type="entry name" value="SerRS_1_N_sf"/>
</dbReference>